<dbReference type="EMBL" id="PEXW01000071">
    <property type="protein sequence ID" value="PIS40410.1"/>
    <property type="molecule type" value="Genomic_DNA"/>
</dbReference>
<evidence type="ECO:0008006" key="4">
    <source>
        <dbReference type="Google" id="ProtNLM"/>
    </source>
</evidence>
<evidence type="ECO:0000256" key="1">
    <source>
        <dbReference type="SAM" id="Phobius"/>
    </source>
</evidence>
<protein>
    <recommendedName>
        <fullName evidence="4">GlsB/YeaQ/YmgE family stress response membrane protein</fullName>
    </recommendedName>
</protein>
<name>A0A2H0YPM5_9BACT</name>
<comment type="caution">
    <text evidence="2">The sequence shown here is derived from an EMBL/GenBank/DDBJ whole genome shotgun (WGS) entry which is preliminary data.</text>
</comment>
<feature type="transmembrane region" description="Helical" evidence="1">
    <location>
        <begin position="28"/>
        <end position="50"/>
    </location>
</feature>
<sequence length="59" mass="6274">MGSKILIYLGLSLGSTAGSLIPSIWHQGVFSLQSWLGALIGGIFGIWLGFKINQKIVGE</sequence>
<keyword evidence="1" id="KW-0812">Transmembrane</keyword>
<keyword evidence="1" id="KW-1133">Transmembrane helix</keyword>
<dbReference type="Proteomes" id="UP000236845">
    <property type="component" value="Unassembled WGS sequence"/>
</dbReference>
<evidence type="ECO:0000313" key="2">
    <source>
        <dbReference type="EMBL" id="PIS40410.1"/>
    </source>
</evidence>
<gene>
    <name evidence="2" type="ORF">COT26_03375</name>
</gene>
<proteinExistence type="predicted"/>
<keyword evidence="1" id="KW-0472">Membrane</keyword>
<evidence type="ECO:0000313" key="3">
    <source>
        <dbReference type="Proteomes" id="UP000236845"/>
    </source>
</evidence>
<reference evidence="3" key="1">
    <citation type="submission" date="2017-09" db="EMBL/GenBank/DDBJ databases">
        <title>Depth-based differentiation of microbial function through sediment-hosted aquifers and enrichment of novel symbionts in the deep terrestrial subsurface.</title>
        <authorList>
            <person name="Probst A.J."/>
            <person name="Ladd B."/>
            <person name="Jarett J.K."/>
            <person name="Geller-Mcgrath D.E."/>
            <person name="Sieber C.M.K."/>
            <person name="Emerson J.B."/>
            <person name="Anantharaman K."/>
            <person name="Thomas B.C."/>
            <person name="Malmstrom R."/>
            <person name="Stieglmeier M."/>
            <person name="Klingl A."/>
            <person name="Woyke T."/>
            <person name="Ryan C.M."/>
            <person name="Banfield J.F."/>
        </authorList>
    </citation>
    <scope>NUCLEOTIDE SEQUENCE [LARGE SCALE GENOMIC DNA]</scope>
</reference>
<accession>A0A2H0YPM5</accession>
<organism evidence="2 3">
    <name type="scientific">Candidatus Kerfeldbacteria bacterium CG08_land_8_20_14_0_20_43_14</name>
    <dbReference type="NCBI Taxonomy" id="2014246"/>
    <lineage>
        <taxon>Bacteria</taxon>
        <taxon>Candidatus Kerfeldiibacteriota</taxon>
    </lineage>
</organism>
<dbReference type="AlphaFoldDB" id="A0A2H0YPM5"/>